<comment type="caution">
    <text evidence="1">The sequence shown here is derived from an EMBL/GenBank/DDBJ whole genome shotgun (WGS) entry which is preliminary data.</text>
</comment>
<dbReference type="OrthoDB" id="151127at2"/>
<name>A0A5A5TL49_9CHLR</name>
<dbReference type="EMBL" id="BIXY01000232">
    <property type="protein sequence ID" value="GCF12045.1"/>
    <property type="molecule type" value="Genomic_DNA"/>
</dbReference>
<reference evidence="1 2" key="1">
    <citation type="submission" date="2019-01" db="EMBL/GenBank/DDBJ databases">
        <title>Draft genome sequence of Dictyobacter sp. Uno17.</title>
        <authorList>
            <person name="Wang C.M."/>
            <person name="Zheng Y."/>
            <person name="Sakai Y."/>
            <person name="Abe K."/>
            <person name="Yokota A."/>
            <person name="Yabe S."/>
        </authorList>
    </citation>
    <scope>NUCLEOTIDE SEQUENCE [LARGE SCALE GENOMIC DNA]</scope>
    <source>
        <strain evidence="1 2">Uno17</strain>
    </source>
</reference>
<gene>
    <name evidence="1" type="ORF">KDI_56090</name>
</gene>
<evidence type="ECO:0008006" key="3">
    <source>
        <dbReference type="Google" id="ProtNLM"/>
    </source>
</evidence>
<accession>A0A5A5TL49</accession>
<proteinExistence type="predicted"/>
<organism evidence="1 2">
    <name type="scientific">Dictyobacter arantiisoli</name>
    <dbReference type="NCBI Taxonomy" id="2014874"/>
    <lineage>
        <taxon>Bacteria</taxon>
        <taxon>Bacillati</taxon>
        <taxon>Chloroflexota</taxon>
        <taxon>Ktedonobacteria</taxon>
        <taxon>Ktedonobacterales</taxon>
        <taxon>Dictyobacteraceae</taxon>
        <taxon>Dictyobacter</taxon>
    </lineage>
</organism>
<evidence type="ECO:0000313" key="1">
    <source>
        <dbReference type="EMBL" id="GCF12045.1"/>
    </source>
</evidence>
<keyword evidence="2" id="KW-1185">Reference proteome</keyword>
<sequence>MHIQVSLTVDIDATADLSTIEHQIQAAGHQSMRQALQQAVRQWEHEHRTCPHCGSQQVRLEGTVRRTIHALFGSVRLARQRIRCQNCFHRCCPANELFQEMHQGRVSPALAEAATLAGSSWPYRQAAQVLTRLSGAQICAEEIRLLTNHRGRVLALAQEHEDHPLVSEKKKPAIKMSDPSSQPDRAIIGLDGGWVPSREQRGGMEGKVAVIAAQKVLEREASHPQKDMTWYELSKYLRHHRHTAVARSRWMTRCYAATFASSSVVGQQAAEAVEQVGISHLEQGVVADGAGWIKKEAQRHFPQATCILDWPHLWRTMIKAIRAVALQGEQNQEWVALQSKRLSAWLWKGEIEQAKALLQEWQEVQKGHPPIKALNAAVTYLKTQQEWIGCYDAWKRQGYPIGSGIIERAVAVVINRRMKKRGMSWLRKNATSVVALRVALLNEDWLLPATARLFP</sequence>
<dbReference type="RefSeq" id="WP_149404835.1">
    <property type="nucleotide sequence ID" value="NZ_BIXY01000232.1"/>
</dbReference>
<dbReference type="NCBIfam" id="NF033572">
    <property type="entry name" value="transpos_ISKra4"/>
    <property type="match status" value="1"/>
</dbReference>
<protein>
    <recommendedName>
        <fullName evidence="3">Transposase</fullName>
    </recommendedName>
</protein>
<evidence type="ECO:0000313" key="2">
    <source>
        <dbReference type="Proteomes" id="UP000322530"/>
    </source>
</evidence>
<dbReference type="Proteomes" id="UP000322530">
    <property type="component" value="Unassembled WGS sequence"/>
</dbReference>
<dbReference type="AlphaFoldDB" id="A0A5A5TL49"/>